<dbReference type="HOGENOM" id="CLU_043034_1_0_0"/>
<evidence type="ECO:0000313" key="4">
    <source>
        <dbReference type="Proteomes" id="UP000013893"/>
    </source>
</evidence>
<dbReference type="PATRIC" id="fig|1332188.3.peg.58"/>
<dbReference type="EMBL" id="CP005957">
    <property type="protein sequence ID" value="AGL61768.1"/>
    <property type="molecule type" value="Genomic_DNA"/>
</dbReference>
<dbReference type="PANTHER" id="PTHR24094">
    <property type="entry name" value="SECRETED PROTEIN"/>
    <property type="match status" value="1"/>
</dbReference>
<keyword evidence="1" id="KW-0732">Signal</keyword>
<feature type="chain" id="PRO_5004377399" description="GmrSD restriction endonucleases C-terminal domain-containing protein" evidence="1">
    <location>
        <begin position="28"/>
        <end position="234"/>
    </location>
</feature>
<proteinExistence type="predicted"/>
<dbReference type="Proteomes" id="UP000013893">
    <property type="component" value="Chromosome"/>
</dbReference>
<dbReference type="Pfam" id="PF07510">
    <property type="entry name" value="GmrSD_C"/>
    <property type="match status" value="1"/>
</dbReference>
<evidence type="ECO:0000313" key="3">
    <source>
        <dbReference type="EMBL" id="AGL61768.1"/>
    </source>
</evidence>
<keyword evidence="4" id="KW-1185">Reference proteome</keyword>
<dbReference type="KEGG" id="saal:L336_0057"/>
<evidence type="ECO:0000259" key="2">
    <source>
        <dbReference type="Pfam" id="PF07510"/>
    </source>
</evidence>
<gene>
    <name evidence="3" type="ORF">L336_0057</name>
</gene>
<feature type="signal peptide" evidence="1">
    <location>
        <begin position="1"/>
        <end position="27"/>
    </location>
</feature>
<protein>
    <recommendedName>
        <fullName evidence="2">GmrSD restriction endonucleases C-terminal domain-containing protein</fullName>
    </recommendedName>
</protein>
<feature type="domain" description="GmrSD restriction endonucleases C-terminal" evidence="2">
    <location>
        <begin position="122"/>
        <end position="217"/>
    </location>
</feature>
<dbReference type="OrthoDB" id="5196645at2"/>
<accession>R4PJW1</accession>
<name>R4PJW1_9BACT</name>
<sequence length="234" mass="25379">MPYRRRRVLGALLIAFAIALYINQTGPQPQTPPSIPSSTSVTTGDRAQAMLEKLPVKGRAPKTDYTRTQFGDGWSLIGTCDMRNIILHRDLSNAVVNDSCKVTSGILNDPYTGTVIAFARGPSTSDDVQIDHVVALSNAWQTGAQLLSLEERTQLANDPLELLAVDGDANQAKGDGDAATWLPANRAFRCQYVARQIAVKAKYHLWVTDAEKSAMQRVLETCPDQTVPVVTGGV</sequence>
<dbReference type="AlphaFoldDB" id="R4PJW1"/>
<dbReference type="PANTHER" id="PTHR24094:SF15">
    <property type="entry name" value="AMP-DEPENDENT SYNTHETASE_LIGASE DOMAIN-CONTAINING PROTEIN-RELATED"/>
    <property type="match status" value="1"/>
</dbReference>
<dbReference type="InterPro" id="IPR011089">
    <property type="entry name" value="GmrSD_C"/>
</dbReference>
<dbReference type="STRING" id="1332188.L336_0057"/>
<reference evidence="3 4" key="1">
    <citation type="journal article" date="2013" name="Nat. Biotechnol.">
        <title>Genome sequences of rare, uncultured bacteria obtained by differential coverage binning of multiple metagenomes.</title>
        <authorList>
            <person name="Albertsen M."/>
            <person name="Hugenholtz P."/>
            <person name="Skarshewski A."/>
            <person name="Nielsen K.L."/>
            <person name="Tyson G.W."/>
            <person name="Nielsen P.H."/>
        </authorList>
    </citation>
    <scope>NUCLEOTIDE SEQUENCE [LARGE SCALE GENOMIC DNA]</scope>
    <source>
        <strain evidence="3">TM71</strain>
    </source>
</reference>
<evidence type="ECO:0000256" key="1">
    <source>
        <dbReference type="SAM" id="SignalP"/>
    </source>
</evidence>
<organism evidence="3 4">
    <name type="scientific">Candidatus Saccharimonas aalborgensis</name>
    <dbReference type="NCBI Taxonomy" id="1332188"/>
    <lineage>
        <taxon>Bacteria</taxon>
        <taxon>Candidatus Saccharimonadota</taxon>
        <taxon>Candidatus Saccharimonadia</taxon>
        <taxon>Candidatus Saccharimonadales</taxon>
        <taxon>Candidatus Saccharimonadaceae</taxon>
        <taxon>Candidatus Saccharimonas</taxon>
    </lineage>
</organism>